<dbReference type="InParanoid" id="A0A165VRY1"/>
<evidence type="ECO:0000313" key="1">
    <source>
        <dbReference type="EMBL" id="KZT30096.1"/>
    </source>
</evidence>
<dbReference type="AlphaFoldDB" id="A0A165VRY1"/>
<keyword evidence="2" id="KW-1185">Reference proteome</keyword>
<sequence length="145" mass="15638">MRTVSSPPHPKQWSHSISVCIRRGFHTGADVVEKGRKWTTLSGDIQEIRTTILLSKVRRICSRMEEKVPVQSQFHAEVLCCHEAVADLSICLQLGNCFSGNDTVVEACGGGSAGEHSVHLAALPPSTLLNVDGTFSMPALPSSVE</sequence>
<proteinExistence type="predicted"/>
<gene>
    <name evidence="1" type="ORF">NEOLEDRAFT_308002</name>
</gene>
<accession>A0A165VRY1</accession>
<name>A0A165VRY1_9AGAM</name>
<dbReference type="EMBL" id="KV425552">
    <property type="protein sequence ID" value="KZT30096.1"/>
    <property type="molecule type" value="Genomic_DNA"/>
</dbReference>
<dbReference type="Proteomes" id="UP000076761">
    <property type="component" value="Unassembled WGS sequence"/>
</dbReference>
<protein>
    <submittedName>
        <fullName evidence="1">Uncharacterized protein</fullName>
    </submittedName>
</protein>
<organism evidence="1 2">
    <name type="scientific">Neolentinus lepideus HHB14362 ss-1</name>
    <dbReference type="NCBI Taxonomy" id="1314782"/>
    <lineage>
        <taxon>Eukaryota</taxon>
        <taxon>Fungi</taxon>
        <taxon>Dikarya</taxon>
        <taxon>Basidiomycota</taxon>
        <taxon>Agaricomycotina</taxon>
        <taxon>Agaricomycetes</taxon>
        <taxon>Gloeophyllales</taxon>
        <taxon>Gloeophyllaceae</taxon>
        <taxon>Neolentinus</taxon>
    </lineage>
</organism>
<reference evidence="1 2" key="1">
    <citation type="journal article" date="2016" name="Mol. Biol. Evol.">
        <title>Comparative Genomics of Early-Diverging Mushroom-Forming Fungi Provides Insights into the Origins of Lignocellulose Decay Capabilities.</title>
        <authorList>
            <person name="Nagy L.G."/>
            <person name="Riley R."/>
            <person name="Tritt A."/>
            <person name="Adam C."/>
            <person name="Daum C."/>
            <person name="Floudas D."/>
            <person name="Sun H."/>
            <person name="Yadav J.S."/>
            <person name="Pangilinan J."/>
            <person name="Larsson K.H."/>
            <person name="Matsuura K."/>
            <person name="Barry K."/>
            <person name="Labutti K."/>
            <person name="Kuo R."/>
            <person name="Ohm R.A."/>
            <person name="Bhattacharya S.S."/>
            <person name="Shirouzu T."/>
            <person name="Yoshinaga Y."/>
            <person name="Martin F.M."/>
            <person name="Grigoriev I.V."/>
            <person name="Hibbett D.S."/>
        </authorList>
    </citation>
    <scope>NUCLEOTIDE SEQUENCE [LARGE SCALE GENOMIC DNA]</scope>
    <source>
        <strain evidence="1 2">HHB14362 ss-1</strain>
    </source>
</reference>
<evidence type="ECO:0000313" key="2">
    <source>
        <dbReference type="Proteomes" id="UP000076761"/>
    </source>
</evidence>